<feature type="domain" description="RRM" evidence="8">
    <location>
        <begin position="4"/>
        <end position="74"/>
    </location>
</feature>
<keyword evidence="10" id="KW-1185">Reference proteome</keyword>
<dbReference type="PROSITE" id="PS50102">
    <property type="entry name" value="RRM"/>
    <property type="match status" value="2"/>
</dbReference>
<sequence>MVSKRLYIWGLPETVSGEQVAQYFSHYGRVTEVKLHDEYGFVEFVRQRDATVVLETYSTRPFLGCNLIVEYARPRRDAAATRGGSPDSADTAKSPPPQSPPIRGRLAPSNARLRYPIVVSNLSRRTRWQELKDFGRLGGGIVAFCDIDQTKHGRGFIEYLSQEDANYAVKTLNGRELCGSIVEVTPYTGKSCHKQGRPSSRSRSPSRRSRRERSGDRERRRSRSRTHGKSKMSKENRPLTSSTSADIKHPKSHHSHH</sequence>
<dbReference type="AlphaFoldDB" id="A0A9P6HBB7"/>
<dbReference type="Proteomes" id="UP000736335">
    <property type="component" value="Unassembled WGS sequence"/>
</dbReference>
<dbReference type="Gene3D" id="3.30.70.330">
    <property type="match status" value="2"/>
</dbReference>
<dbReference type="InterPro" id="IPR000504">
    <property type="entry name" value="RRM_dom"/>
</dbReference>
<dbReference type="PANTHER" id="PTHR23003">
    <property type="entry name" value="RNA RECOGNITION MOTIF RRM DOMAIN CONTAINING PROTEIN"/>
    <property type="match status" value="1"/>
</dbReference>
<dbReference type="OrthoDB" id="1099063at2759"/>
<dbReference type="PANTHER" id="PTHR23003:SF62">
    <property type="entry name" value="SERINE_ARGININE (SR)-TYPE SHUTTLING MRNA BINDING PROTEIN NPL3"/>
    <property type="match status" value="1"/>
</dbReference>
<evidence type="ECO:0000259" key="8">
    <source>
        <dbReference type="PROSITE" id="PS50102"/>
    </source>
</evidence>
<evidence type="ECO:0000256" key="5">
    <source>
        <dbReference type="ARBA" id="ARBA00023242"/>
    </source>
</evidence>
<feature type="compositionally biased region" description="Basic residues" evidence="7">
    <location>
        <begin position="220"/>
        <end position="231"/>
    </location>
</feature>
<keyword evidence="2" id="KW-0507">mRNA processing</keyword>
<reference evidence="9" key="2">
    <citation type="submission" date="2020-11" db="EMBL/GenBank/DDBJ databases">
        <authorList>
            <consortium name="DOE Joint Genome Institute"/>
            <person name="Kuo A."/>
            <person name="Miyauchi S."/>
            <person name="Kiss E."/>
            <person name="Drula E."/>
            <person name="Kohler A."/>
            <person name="Sanchez-Garcia M."/>
            <person name="Andreopoulos B."/>
            <person name="Barry K.W."/>
            <person name="Bonito G."/>
            <person name="Buee M."/>
            <person name="Carver A."/>
            <person name="Chen C."/>
            <person name="Cichocki N."/>
            <person name="Clum A."/>
            <person name="Culley D."/>
            <person name="Crous P.W."/>
            <person name="Fauchery L."/>
            <person name="Girlanda M."/>
            <person name="Hayes R."/>
            <person name="Keri Z."/>
            <person name="Labutti K."/>
            <person name="Lipzen A."/>
            <person name="Lombard V."/>
            <person name="Magnuson J."/>
            <person name="Maillard F."/>
            <person name="Morin E."/>
            <person name="Murat C."/>
            <person name="Nolan M."/>
            <person name="Ohm R."/>
            <person name="Pangilinan J."/>
            <person name="Pereira M."/>
            <person name="Perotto S."/>
            <person name="Peter M."/>
            <person name="Riley R."/>
            <person name="Sitrit Y."/>
            <person name="Stielow B."/>
            <person name="Szollosi G."/>
            <person name="Zifcakova L."/>
            <person name="Stursova M."/>
            <person name="Spatafora J.W."/>
            <person name="Tedersoo L."/>
            <person name="Vaario L.-M."/>
            <person name="Yamada A."/>
            <person name="Yan M."/>
            <person name="Wang P."/>
            <person name="Xu J."/>
            <person name="Bruns T."/>
            <person name="Baldrian P."/>
            <person name="Vilgalys R."/>
            <person name="Henrissat B."/>
            <person name="Grigoriev I.V."/>
            <person name="Hibbett D."/>
            <person name="Nagy L.G."/>
            <person name="Martin F.M."/>
        </authorList>
    </citation>
    <scope>NUCLEOTIDE SEQUENCE</scope>
    <source>
        <strain evidence="9">UH-Tt-Lm1</strain>
    </source>
</reference>
<dbReference type="GO" id="GO:0005634">
    <property type="term" value="C:nucleus"/>
    <property type="evidence" value="ECO:0007669"/>
    <property type="project" value="UniProtKB-SubCell"/>
</dbReference>
<feature type="domain" description="RRM" evidence="8">
    <location>
        <begin position="115"/>
        <end position="189"/>
    </location>
</feature>
<dbReference type="SUPFAM" id="SSF54928">
    <property type="entry name" value="RNA-binding domain, RBD"/>
    <property type="match status" value="1"/>
</dbReference>
<evidence type="ECO:0000313" key="9">
    <source>
        <dbReference type="EMBL" id="KAF9783035.1"/>
    </source>
</evidence>
<evidence type="ECO:0000256" key="1">
    <source>
        <dbReference type="ARBA" id="ARBA00004123"/>
    </source>
</evidence>
<keyword evidence="5" id="KW-0539">Nucleus</keyword>
<dbReference type="GO" id="GO:0006397">
    <property type="term" value="P:mRNA processing"/>
    <property type="evidence" value="ECO:0007669"/>
    <property type="project" value="UniProtKB-KW"/>
</dbReference>
<dbReference type="GO" id="GO:0005737">
    <property type="term" value="C:cytoplasm"/>
    <property type="evidence" value="ECO:0007669"/>
    <property type="project" value="TreeGrafter"/>
</dbReference>
<protein>
    <recommendedName>
        <fullName evidence="8">RRM domain-containing protein</fullName>
    </recommendedName>
</protein>
<dbReference type="Pfam" id="PF00076">
    <property type="entry name" value="RRM_1"/>
    <property type="match status" value="2"/>
</dbReference>
<evidence type="ECO:0000256" key="6">
    <source>
        <dbReference type="PROSITE-ProRule" id="PRU00176"/>
    </source>
</evidence>
<evidence type="ECO:0000313" key="10">
    <source>
        <dbReference type="Proteomes" id="UP000736335"/>
    </source>
</evidence>
<dbReference type="InterPro" id="IPR050374">
    <property type="entry name" value="RRT5_SRSF_SR"/>
</dbReference>
<comment type="subcellular location">
    <subcellularLocation>
        <location evidence="1">Nucleus</location>
    </subcellularLocation>
</comment>
<organism evidence="9 10">
    <name type="scientific">Thelephora terrestris</name>
    <dbReference type="NCBI Taxonomy" id="56493"/>
    <lineage>
        <taxon>Eukaryota</taxon>
        <taxon>Fungi</taxon>
        <taxon>Dikarya</taxon>
        <taxon>Basidiomycota</taxon>
        <taxon>Agaricomycotina</taxon>
        <taxon>Agaricomycetes</taxon>
        <taxon>Thelephorales</taxon>
        <taxon>Thelephoraceae</taxon>
        <taxon>Thelephora</taxon>
    </lineage>
</organism>
<reference evidence="9" key="1">
    <citation type="journal article" date="2020" name="Nat. Commun.">
        <title>Large-scale genome sequencing of mycorrhizal fungi provides insights into the early evolution of symbiotic traits.</title>
        <authorList>
            <person name="Miyauchi S."/>
            <person name="Kiss E."/>
            <person name="Kuo A."/>
            <person name="Drula E."/>
            <person name="Kohler A."/>
            <person name="Sanchez-Garcia M."/>
            <person name="Morin E."/>
            <person name="Andreopoulos B."/>
            <person name="Barry K.W."/>
            <person name="Bonito G."/>
            <person name="Buee M."/>
            <person name="Carver A."/>
            <person name="Chen C."/>
            <person name="Cichocki N."/>
            <person name="Clum A."/>
            <person name="Culley D."/>
            <person name="Crous P.W."/>
            <person name="Fauchery L."/>
            <person name="Girlanda M."/>
            <person name="Hayes R.D."/>
            <person name="Keri Z."/>
            <person name="LaButti K."/>
            <person name="Lipzen A."/>
            <person name="Lombard V."/>
            <person name="Magnuson J."/>
            <person name="Maillard F."/>
            <person name="Murat C."/>
            <person name="Nolan M."/>
            <person name="Ohm R.A."/>
            <person name="Pangilinan J."/>
            <person name="Pereira M.F."/>
            <person name="Perotto S."/>
            <person name="Peter M."/>
            <person name="Pfister S."/>
            <person name="Riley R."/>
            <person name="Sitrit Y."/>
            <person name="Stielow J.B."/>
            <person name="Szollosi G."/>
            <person name="Zifcakova L."/>
            <person name="Stursova M."/>
            <person name="Spatafora J.W."/>
            <person name="Tedersoo L."/>
            <person name="Vaario L.M."/>
            <person name="Yamada A."/>
            <person name="Yan M."/>
            <person name="Wang P."/>
            <person name="Xu J."/>
            <person name="Bruns T."/>
            <person name="Baldrian P."/>
            <person name="Vilgalys R."/>
            <person name="Dunand C."/>
            <person name="Henrissat B."/>
            <person name="Grigoriev I.V."/>
            <person name="Hibbett D."/>
            <person name="Nagy L.G."/>
            <person name="Martin F.M."/>
        </authorList>
    </citation>
    <scope>NUCLEOTIDE SEQUENCE</scope>
    <source>
        <strain evidence="9">UH-Tt-Lm1</strain>
    </source>
</reference>
<feature type="region of interest" description="Disordered" evidence="7">
    <location>
        <begin position="188"/>
        <end position="257"/>
    </location>
</feature>
<proteinExistence type="predicted"/>
<keyword evidence="4 6" id="KW-0694">RNA-binding</keyword>
<evidence type="ECO:0000256" key="4">
    <source>
        <dbReference type="ARBA" id="ARBA00022884"/>
    </source>
</evidence>
<feature type="region of interest" description="Disordered" evidence="7">
    <location>
        <begin position="78"/>
        <end position="106"/>
    </location>
</feature>
<comment type="caution">
    <text evidence="9">The sequence shown here is derived from an EMBL/GenBank/DDBJ whole genome shotgun (WGS) entry which is preliminary data.</text>
</comment>
<dbReference type="InterPro" id="IPR035979">
    <property type="entry name" value="RBD_domain_sf"/>
</dbReference>
<dbReference type="SMART" id="SM00360">
    <property type="entry name" value="RRM"/>
    <property type="match status" value="2"/>
</dbReference>
<dbReference type="InterPro" id="IPR012677">
    <property type="entry name" value="Nucleotide-bd_a/b_plait_sf"/>
</dbReference>
<dbReference type="EMBL" id="WIUZ02000011">
    <property type="protein sequence ID" value="KAF9783035.1"/>
    <property type="molecule type" value="Genomic_DNA"/>
</dbReference>
<keyword evidence="3" id="KW-0677">Repeat</keyword>
<evidence type="ECO:0000256" key="2">
    <source>
        <dbReference type="ARBA" id="ARBA00022664"/>
    </source>
</evidence>
<dbReference type="GO" id="GO:0003729">
    <property type="term" value="F:mRNA binding"/>
    <property type="evidence" value="ECO:0007669"/>
    <property type="project" value="TreeGrafter"/>
</dbReference>
<accession>A0A9P6HBB7</accession>
<gene>
    <name evidence="9" type="ORF">BJ322DRAFT_1110908</name>
</gene>
<evidence type="ECO:0000256" key="7">
    <source>
        <dbReference type="SAM" id="MobiDB-lite"/>
    </source>
</evidence>
<name>A0A9P6HBB7_9AGAM</name>
<evidence type="ECO:0000256" key="3">
    <source>
        <dbReference type="ARBA" id="ARBA00022737"/>
    </source>
</evidence>